<dbReference type="Proteomes" id="UP000050546">
    <property type="component" value="Unassembled WGS sequence"/>
</dbReference>
<dbReference type="AlphaFoldDB" id="A0A1V9GXI3"/>
<protein>
    <submittedName>
        <fullName evidence="2">Uncharacterized protein</fullName>
    </submittedName>
</protein>
<name>A0A1V9GXI3_9XANT</name>
<feature type="region of interest" description="Disordered" evidence="1">
    <location>
        <begin position="61"/>
        <end position="91"/>
    </location>
</feature>
<accession>A0A1V9GXI3</accession>
<organism evidence="2 3">
    <name type="scientific">Xanthomonas phaseoli pv. dieffenbachiae</name>
    <dbReference type="NCBI Taxonomy" id="92828"/>
    <lineage>
        <taxon>Bacteria</taxon>
        <taxon>Pseudomonadati</taxon>
        <taxon>Pseudomonadota</taxon>
        <taxon>Gammaproteobacteria</taxon>
        <taxon>Lysobacterales</taxon>
        <taxon>Lysobacteraceae</taxon>
        <taxon>Xanthomonas</taxon>
    </lineage>
</organism>
<proteinExistence type="predicted"/>
<reference evidence="2 3" key="1">
    <citation type="journal article" date="2016" name="Plant Pathol.">
        <title>Genetic characterization of strains named as Xanthomonas axonopodis pv. dieffenbachiae leads to a taxonomic revision of the X. axonopodis species complex.</title>
        <authorList>
            <person name="Constantin E.C."/>
            <person name="Cleenwerck I."/>
            <person name="Maes M."/>
            <person name="Baeyen S."/>
            <person name="Van Malderghem C."/>
            <person name="De Vos P."/>
            <person name="Cottyn B."/>
        </authorList>
    </citation>
    <scope>NUCLEOTIDE SEQUENCE [LARGE SCALE GENOMIC DNA]</scope>
    <source>
        <strain evidence="2 3">LMG 25940</strain>
    </source>
</reference>
<dbReference type="RefSeq" id="WP_057678996.1">
    <property type="nucleotide sequence ID" value="NZ_CP041380.1"/>
</dbReference>
<evidence type="ECO:0000313" key="3">
    <source>
        <dbReference type="Proteomes" id="UP000050546"/>
    </source>
</evidence>
<sequence length="276" mass="30958">MAIGLETFNRLVRENHHIGCLVEHCVGTLHPFGQLITRRTTAEAGRLYEFQVARRDVSRKRARVNYADASDDEDQMPDAKRRKTRESEDDAWAPAEQYTPAMRFTTHDMETNLRLGPPSGLTLKQLPRTRIAAALPGERQKNTKLPMGAAAWEHAQKFGAPNAGRFTLGSRDHYEWCHLQAVSLGGSTIAANLVAGHYALNTYMSVVEEHLRGKTHLEVGIEVHCTHVDVADYIVYSVYRATDNKCLISLNMDGRITCFSVADRERVKARLKQACG</sequence>
<dbReference type="GeneID" id="93991315"/>
<evidence type="ECO:0000313" key="2">
    <source>
        <dbReference type="EMBL" id="OQP75142.1"/>
    </source>
</evidence>
<comment type="caution">
    <text evidence="2">The sequence shown here is derived from an EMBL/GenBank/DDBJ whole genome shotgun (WGS) entry which is preliminary data.</text>
</comment>
<evidence type="ECO:0000256" key="1">
    <source>
        <dbReference type="SAM" id="MobiDB-lite"/>
    </source>
</evidence>
<gene>
    <name evidence="2" type="ORF">IM53_018375</name>
</gene>
<dbReference type="EMBL" id="JPYI02000097">
    <property type="protein sequence ID" value="OQP75142.1"/>
    <property type="molecule type" value="Genomic_DNA"/>
</dbReference>
<dbReference type="STRING" id="1437877.GCA_001564415_02880"/>
<reference evidence="3" key="2">
    <citation type="journal article" date="2017" name="Plant Pathol.">
        <title>Pathogenicity and virulence gene content of Xanthomonas strains infecting Araceae, formerly known as Xanthomonas axonopodis pv. dieffenbachiae.</title>
        <authorList>
            <person name="Constantin E.C."/>
            <person name="Haegeman A."/>
            <person name="Van Vaerenbergh J."/>
            <person name="Baeyen S."/>
            <person name="Van Malderghem C."/>
            <person name="Maes M."/>
            <person name="Cottyn B."/>
        </authorList>
    </citation>
    <scope>NUCLEOTIDE SEQUENCE [LARGE SCALE GENOMIC DNA]</scope>
    <source>
        <strain evidence="3">LMG 25940</strain>
    </source>
</reference>